<feature type="region of interest" description="Disordered" evidence="1">
    <location>
        <begin position="257"/>
        <end position="281"/>
    </location>
</feature>
<dbReference type="Proteomes" id="UP000027138">
    <property type="component" value="Unassembled WGS sequence"/>
</dbReference>
<organism evidence="2 3">
    <name type="scientific">Jatropha curcas</name>
    <name type="common">Barbados nut</name>
    <dbReference type="NCBI Taxonomy" id="180498"/>
    <lineage>
        <taxon>Eukaryota</taxon>
        <taxon>Viridiplantae</taxon>
        <taxon>Streptophyta</taxon>
        <taxon>Embryophyta</taxon>
        <taxon>Tracheophyta</taxon>
        <taxon>Spermatophyta</taxon>
        <taxon>Magnoliopsida</taxon>
        <taxon>eudicotyledons</taxon>
        <taxon>Gunneridae</taxon>
        <taxon>Pentapetalae</taxon>
        <taxon>rosids</taxon>
        <taxon>fabids</taxon>
        <taxon>Malpighiales</taxon>
        <taxon>Euphorbiaceae</taxon>
        <taxon>Crotonoideae</taxon>
        <taxon>Jatropheae</taxon>
        <taxon>Jatropha</taxon>
    </lineage>
</organism>
<reference evidence="2 3" key="1">
    <citation type="journal article" date="2014" name="PLoS ONE">
        <title>Global Analysis of Gene Expression Profiles in Physic Nut (Jatropha curcas L.) Seedlings Exposed to Salt Stress.</title>
        <authorList>
            <person name="Zhang L."/>
            <person name="Zhang C."/>
            <person name="Wu P."/>
            <person name="Chen Y."/>
            <person name="Li M."/>
            <person name="Jiang H."/>
            <person name="Wu G."/>
        </authorList>
    </citation>
    <scope>NUCLEOTIDE SEQUENCE [LARGE SCALE GENOMIC DNA]</scope>
    <source>
        <strain evidence="3">cv. GZQX0401</strain>
        <tissue evidence="2">Young leaves</tissue>
    </source>
</reference>
<sequence length="332" mass="37727">MVRKSSLSNRMRSTLRAGVQLKAFSFMVFKFLKLSSDRWNKGEALVHESSDSLGRDGKQMGLGEDNLVLGIIDSESDSEEEIQLIRTHTILTEQGLEGIRARCFIPAEYTMRISPARMRANARLDCKTLIVYMEDCRVGVRFPLPRILSSFCNEWERGGEDHPHLKAHKDCNLFPLKSSSVKGRWKGKYFLIGHPNGFGIPTQWSQGVPRLRRPRDLTIVKARQVKTMRQHALNPPPLLLLLDSNIPVGARSWVSRKRKTRETEEMPPRLTKEMKEHMPADRDQRLDARAGQSLLGCSGPPHSNLRQTEVVAIVSPLRSTEMELLQTKPLSL</sequence>
<keyword evidence="3" id="KW-1185">Reference proteome</keyword>
<dbReference type="EMBL" id="KK914457">
    <property type="protein sequence ID" value="KDP36025.1"/>
    <property type="molecule type" value="Genomic_DNA"/>
</dbReference>
<protein>
    <submittedName>
        <fullName evidence="2">Uncharacterized protein</fullName>
    </submittedName>
</protein>
<feature type="compositionally biased region" description="Basic and acidic residues" evidence="1">
    <location>
        <begin position="261"/>
        <end position="281"/>
    </location>
</feature>
<evidence type="ECO:0000313" key="3">
    <source>
        <dbReference type="Proteomes" id="UP000027138"/>
    </source>
</evidence>
<proteinExistence type="predicted"/>
<dbReference type="OrthoDB" id="914281at2759"/>
<dbReference type="AlphaFoldDB" id="A0A067KUR8"/>
<evidence type="ECO:0000256" key="1">
    <source>
        <dbReference type="SAM" id="MobiDB-lite"/>
    </source>
</evidence>
<evidence type="ECO:0000313" key="2">
    <source>
        <dbReference type="EMBL" id="KDP36025.1"/>
    </source>
</evidence>
<accession>A0A067KUR8</accession>
<name>A0A067KUR8_JATCU</name>
<gene>
    <name evidence="2" type="ORF">JCGZ_09991</name>
</gene>